<keyword evidence="1" id="KW-0472">Membrane</keyword>
<reference evidence="3" key="1">
    <citation type="submission" date="2016-11" db="UniProtKB">
        <authorList>
            <consortium name="WormBaseParasite"/>
        </authorList>
    </citation>
    <scope>IDENTIFICATION</scope>
</reference>
<feature type="transmembrane region" description="Helical" evidence="1">
    <location>
        <begin position="175"/>
        <end position="196"/>
    </location>
</feature>
<accession>A0A1I7XCC4</accession>
<organism evidence="2 3">
    <name type="scientific">Heterorhabditis bacteriophora</name>
    <name type="common">Entomopathogenic nematode worm</name>
    <dbReference type="NCBI Taxonomy" id="37862"/>
    <lineage>
        <taxon>Eukaryota</taxon>
        <taxon>Metazoa</taxon>
        <taxon>Ecdysozoa</taxon>
        <taxon>Nematoda</taxon>
        <taxon>Chromadorea</taxon>
        <taxon>Rhabditida</taxon>
        <taxon>Rhabditina</taxon>
        <taxon>Rhabditomorpha</taxon>
        <taxon>Strongyloidea</taxon>
        <taxon>Heterorhabditidae</taxon>
        <taxon>Heterorhabditis</taxon>
    </lineage>
</organism>
<keyword evidence="1" id="KW-0812">Transmembrane</keyword>
<proteinExistence type="predicted"/>
<dbReference type="Proteomes" id="UP000095283">
    <property type="component" value="Unplaced"/>
</dbReference>
<keyword evidence="2" id="KW-1185">Reference proteome</keyword>
<evidence type="ECO:0000313" key="2">
    <source>
        <dbReference type="Proteomes" id="UP000095283"/>
    </source>
</evidence>
<dbReference type="WBParaSite" id="Hba_15293">
    <property type="protein sequence ID" value="Hba_15293"/>
    <property type="gene ID" value="Hba_15293"/>
</dbReference>
<evidence type="ECO:0000313" key="3">
    <source>
        <dbReference type="WBParaSite" id="Hba_15293"/>
    </source>
</evidence>
<name>A0A1I7XCC4_HETBA</name>
<keyword evidence="1" id="KW-1133">Transmembrane helix</keyword>
<protein>
    <submittedName>
        <fullName evidence="3">Protein muscleblind</fullName>
    </submittedName>
</protein>
<sequence length="204" mass="22663">MVPPVSLLRIVSGPAMYQASTIPAQPMYMNNNMNQMSYQPASSQQCLLYPDNGNNLCSSYSSSYMSGIQMCPSDFPMVPQNAPPMPSHGNGWPSDFYHQQQIQQYPQAVTAKPLKRKPSTTPERVSKMPYSQNPAFTFQQASPMMEGGVSPIAPTEEYPVQPMGSHLSPYSPSEFRVFGTTQTPLFIVGLVLYAYVSMHQQYAK</sequence>
<evidence type="ECO:0000256" key="1">
    <source>
        <dbReference type="SAM" id="Phobius"/>
    </source>
</evidence>
<dbReference type="AlphaFoldDB" id="A0A1I7XCC4"/>